<dbReference type="PANTHER" id="PTHR45889">
    <property type="entry name" value="IG-LIKE DOMAIN-CONTAINING PROTEIN"/>
    <property type="match status" value="1"/>
</dbReference>
<dbReference type="FunFam" id="2.60.40.10:FF:000405">
    <property type="entry name" value="nephrin isoform X1"/>
    <property type="match status" value="1"/>
</dbReference>
<dbReference type="InterPro" id="IPR003599">
    <property type="entry name" value="Ig_sub"/>
</dbReference>
<dbReference type="OrthoDB" id="10028801at2759"/>
<dbReference type="Gene3D" id="2.60.40.10">
    <property type="entry name" value="Immunoglobulins"/>
    <property type="match status" value="3"/>
</dbReference>
<comment type="caution">
    <text evidence="5">The sequence shown here is derived from an EMBL/GenBank/DDBJ whole genome shotgun (WGS) entry which is preliminary data.</text>
</comment>
<dbReference type="Pfam" id="PF13927">
    <property type="entry name" value="Ig_3"/>
    <property type="match status" value="1"/>
</dbReference>
<dbReference type="SMART" id="SM00409">
    <property type="entry name" value="IG"/>
    <property type="match status" value="3"/>
</dbReference>
<accession>A0A8X6GQ10</accession>
<evidence type="ECO:0000256" key="1">
    <source>
        <dbReference type="ARBA" id="ARBA00004167"/>
    </source>
</evidence>
<dbReference type="InterPro" id="IPR007110">
    <property type="entry name" value="Ig-like_dom"/>
</dbReference>
<keyword evidence="2" id="KW-0472">Membrane</keyword>
<gene>
    <name evidence="5" type="primary">syg-2_4</name>
    <name evidence="5" type="ORF">TNCT_531211</name>
</gene>
<feature type="domain" description="Ig-like" evidence="4">
    <location>
        <begin position="117"/>
        <end position="206"/>
    </location>
</feature>
<dbReference type="InterPro" id="IPR036179">
    <property type="entry name" value="Ig-like_dom_sf"/>
</dbReference>
<evidence type="ECO:0000256" key="3">
    <source>
        <dbReference type="ARBA" id="ARBA00023157"/>
    </source>
</evidence>
<dbReference type="GO" id="GO:0016020">
    <property type="term" value="C:membrane"/>
    <property type="evidence" value="ECO:0007669"/>
    <property type="project" value="UniProtKB-SubCell"/>
</dbReference>
<dbReference type="Proteomes" id="UP000887116">
    <property type="component" value="Unassembled WGS sequence"/>
</dbReference>
<sequence length="283" mass="30693">MLFRVPPKALEIRNQKNGSTVEMREGQKLTLQCLAKNSKPATQLKWMRNGLEITKDVTPVREEEANPTLKTTSTSITLSPKLDDNGAIYSCIGEHKALSRPIRTNVFLSVLFPPGAPQIEGYHDGDIVQVGDKLNLACISRGGNPAARLIWFRNDEQVDVTYSTGGREATNTHTFTVGPKDNKAVYKCEASNVVTNQPLTASVRLNVLFAPTKVTIAGPKEVRVGESITLSCTTGSSNPPVEVSWVVDGRPMMSTQAVTEDIAGGWVTSSNVTVSVSRQVNLL</sequence>
<proteinExistence type="predicted"/>
<dbReference type="SUPFAM" id="SSF48726">
    <property type="entry name" value="Immunoglobulin"/>
    <property type="match status" value="3"/>
</dbReference>
<protein>
    <submittedName>
        <fullName evidence="5">Synaptogenesis protein syg-2</fullName>
    </submittedName>
</protein>
<evidence type="ECO:0000259" key="4">
    <source>
        <dbReference type="PROSITE" id="PS50835"/>
    </source>
</evidence>
<comment type="subcellular location">
    <subcellularLocation>
        <location evidence="1">Membrane</location>
        <topology evidence="1">Single-pass membrane protein</topology>
    </subcellularLocation>
</comment>
<dbReference type="InterPro" id="IPR013162">
    <property type="entry name" value="CD80_C2-set"/>
</dbReference>
<dbReference type="SMART" id="SM00408">
    <property type="entry name" value="IGc2"/>
    <property type="match status" value="2"/>
</dbReference>
<evidence type="ECO:0000313" key="6">
    <source>
        <dbReference type="Proteomes" id="UP000887116"/>
    </source>
</evidence>
<keyword evidence="3" id="KW-1015">Disulfide bond</keyword>
<dbReference type="Pfam" id="PF08205">
    <property type="entry name" value="C2-set_2"/>
    <property type="match status" value="2"/>
</dbReference>
<evidence type="ECO:0000313" key="5">
    <source>
        <dbReference type="EMBL" id="GFR08792.1"/>
    </source>
</evidence>
<feature type="domain" description="Ig-like" evidence="4">
    <location>
        <begin position="7"/>
        <end position="103"/>
    </location>
</feature>
<dbReference type="InterPro" id="IPR013783">
    <property type="entry name" value="Ig-like_fold"/>
</dbReference>
<dbReference type="InterPro" id="IPR003598">
    <property type="entry name" value="Ig_sub2"/>
</dbReference>
<name>A0A8X6GQ10_TRICU</name>
<reference evidence="5" key="1">
    <citation type="submission" date="2020-07" db="EMBL/GenBank/DDBJ databases">
        <title>Multicomponent nature underlies the extraordinary mechanical properties of spider dragline silk.</title>
        <authorList>
            <person name="Kono N."/>
            <person name="Nakamura H."/>
            <person name="Mori M."/>
            <person name="Yoshida Y."/>
            <person name="Ohtoshi R."/>
            <person name="Malay A.D."/>
            <person name="Moran D.A.P."/>
            <person name="Tomita M."/>
            <person name="Numata K."/>
            <person name="Arakawa K."/>
        </authorList>
    </citation>
    <scope>NUCLEOTIDE SEQUENCE</scope>
</reference>
<keyword evidence="6" id="KW-1185">Reference proteome</keyword>
<dbReference type="AlphaFoldDB" id="A0A8X6GQ10"/>
<evidence type="ECO:0000256" key="2">
    <source>
        <dbReference type="ARBA" id="ARBA00023136"/>
    </source>
</evidence>
<dbReference type="EMBL" id="BMAO01036198">
    <property type="protein sequence ID" value="GFR08792.1"/>
    <property type="molecule type" value="Genomic_DNA"/>
</dbReference>
<feature type="domain" description="Ig-like" evidence="4">
    <location>
        <begin position="211"/>
        <end position="283"/>
    </location>
</feature>
<dbReference type="PANTHER" id="PTHR45889:SF8">
    <property type="entry name" value="IG-LIKE DOMAIN-CONTAINING PROTEIN"/>
    <property type="match status" value="1"/>
</dbReference>
<dbReference type="PROSITE" id="PS50835">
    <property type="entry name" value="IG_LIKE"/>
    <property type="match status" value="3"/>
</dbReference>
<organism evidence="5 6">
    <name type="scientific">Trichonephila clavata</name>
    <name type="common">Joro spider</name>
    <name type="synonym">Nephila clavata</name>
    <dbReference type="NCBI Taxonomy" id="2740835"/>
    <lineage>
        <taxon>Eukaryota</taxon>
        <taxon>Metazoa</taxon>
        <taxon>Ecdysozoa</taxon>
        <taxon>Arthropoda</taxon>
        <taxon>Chelicerata</taxon>
        <taxon>Arachnida</taxon>
        <taxon>Araneae</taxon>
        <taxon>Araneomorphae</taxon>
        <taxon>Entelegynae</taxon>
        <taxon>Araneoidea</taxon>
        <taxon>Nephilidae</taxon>
        <taxon>Trichonephila</taxon>
    </lineage>
</organism>